<sequence>MYGSTFTLFTQDRGDVRAELMERFCEQQFFCDITPRIIIVLNVGWPLVGIPRPLPSALRAGARETIRNIPPNGM</sequence>
<name>A0A0M9AB97_9HYME</name>
<dbReference type="EMBL" id="KQ435693">
    <property type="protein sequence ID" value="KOX81007.1"/>
    <property type="molecule type" value="Genomic_DNA"/>
</dbReference>
<evidence type="ECO:0000313" key="2">
    <source>
        <dbReference type="Proteomes" id="UP000053105"/>
    </source>
</evidence>
<organism evidence="1 2">
    <name type="scientific">Melipona quadrifasciata</name>
    <dbReference type="NCBI Taxonomy" id="166423"/>
    <lineage>
        <taxon>Eukaryota</taxon>
        <taxon>Metazoa</taxon>
        <taxon>Ecdysozoa</taxon>
        <taxon>Arthropoda</taxon>
        <taxon>Hexapoda</taxon>
        <taxon>Insecta</taxon>
        <taxon>Pterygota</taxon>
        <taxon>Neoptera</taxon>
        <taxon>Endopterygota</taxon>
        <taxon>Hymenoptera</taxon>
        <taxon>Apocrita</taxon>
        <taxon>Aculeata</taxon>
        <taxon>Apoidea</taxon>
        <taxon>Anthophila</taxon>
        <taxon>Apidae</taxon>
        <taxon>Melipona</taxon>
    </lineage>
</organism>
<evidence type="ECO:0000313" key="1">
    <source>
        <dbReference type="EMBL" id="KOX81007.1"/>
    </source>
</evidence>
<keyword evidence="2" id="KW-1185">Reference proteome</keyword>
<protein>
    <submittedName>
        <fullName evidence="1">Uncharacterized protein</fullName>
    </submittedName>
</protein>
<dbReference type="Proteomes" id="UP000053105">
    <property type="component" value="Unassembled WGS sequence"/>
</dbReference>
<proteinExistence type="predicted"/>
<accession>A0A0M9AB97</accession>
<gene>
    <name evidence="1" type="ORF">WN51_05694</name>
</gene>
<dbReference type="AlphaFoldDB" id="A0A0M9AB97"/>
<reference evidence="1 2" key="1">
    <citation type="submission" date="2015-07" db="EMBL/GenBank/DDBJ databases">
        <title>The genome of Melipona quadrifasciata.</title>
        <authorList>
            <person name="Pan H."/>
            <person name="Kapheim K."/>
        </authorList>
    </citation>
    <scope>NUCLEOTIDE SEQUENCE [LARGE SCALE GENOMIC DNA]</scope>
    <source>
        <strain evidence="1">0111107301</strain>
        <tissue evidence="1">Whole body</tissue>
    </source>
</reference>